<name>X1QPK3_9ZZZZ</name>
<protein>
    <submittedName>
        <fullName evidence="2">Uncharacterized protein</fullName>
    </submittedName>
</protein>
<feature type="non-terminal residue" evidence="2">
    <location>
        <position position="1"/>
    </location>
</feature>
<evidence type="ECO:0000256" key="1">
    <source>
        <dbReference type="SAM" id="MobiDB-lite"/>
    </source>
</evidence>
<comment type="caution">
    <text evidence="2">The sequence shown here is derived from an EMBL/GenBank/DDBJ whole genome shotgun (WGS) entry which is preliminary data.</text>
</comment>
<proteinExistence type="predicted"/>
<dbReference type="AlphaFoldDB" id="X1QPK3"/>
<organism evidence="2">
    <name type="scientific">marine sediment metagenome</name>
    <dbReference type="NCBI Taxonomy" id="412755"/>
    <lineage>
        <taxon>unclassified sequences</taxon>
        <taxon>metagenomes</taxon>
        <taxon>ecological metagenomes</taxon>
    </lineage>
</organism>
<evidence type="ECO:0000313" key="2">
    <source>
        <dbReference type="EMBL" id="GAI52900.1"/>
    </source>
</evidence>
<accession>X1QPK3</accession>
<sequence>EPPQVTTKSDRSKEDSNAPMGVATTNTVGRIEAVTKKK</sequence>
<dbReference type="EMBL" id="BARV01043001">
    <property type="protein sequence ID" value="GAI52900.1"/>
    <property type="molecule type" value="Genomic_DNA"/>
</dbReference>
<feature type="region of interest" description="Disordered" evidence="1">
    <location>
        <begin position="1"/>
        <end position="38"/>
    </location>
</feature>
<reference evidence="2" key="1">
    <citation type="journal article" date="2014" name="Front. Microbiol.">
        <title>High frequency of phylogenetically diverse reductive dehalogenase-homologous genes in deep subseafloor sedimentary metagenomes.</title>
        <authorList>
            <person name="Kawai M."/>
            <person name="Futagami T."/>
            <person name="Toyoda A."/>
            <person name="Takaki Y."/>
            <person name="Nishi S."/>
            <person name="Hori S."/>
            <person name="Arai W."/>
            <person name="Tsubouchi T."/>
            <person name="Morono Y."/>
            <person name="Uchiyama I."/>
            <person name="Ito T."/>
            <person name="Fujiyama A."/>
            <person name="Inagaki F."/>
            <person name="Takami H."/>
        </authorList>
    </citation>
    <scope>NUCLEOTIDE SEQUENCE</scope>
    <source>
        <strain evidence="2">Expedition CK06-06</strain>
    </source>
</reference>
<gene>
    <name evidence="2" type="ORF">S06H3_64398</name>
</gene>